<dbReference type="PANTHER" id="PTHR35867:SF1">
    <property type="entry name" value="PROTEIN RSEC"/>
    <property type="match status" value="1"/>
</dbReference>
<reference evidence="2 3" key="1">
    <citation type="submission" date="2017-02" db="EMBL/GenBank/DDBJ databases">
        <authorList>
            <person name="Peterson S.W."/>
        </authorList>
    </citation>
    <scope>NUCLEOTIDE SEQUENCE [LARGE SCALE GENOMIC DNA]</scope>
    <source>
        <strain evidence="2 3">ATCC 700028</strain>
    </source>
</reference>
<keyword evidence="1" id="KW-0812">Transmembrane</keyword>
<dbReference type="InterPro" id="IPR007359">
    <property type="entry name" value="SigmaE_reg_RseC_MucC"/>
</dbReference>
<organism evidence="2 3">
    <name type="scientific">Cetobacterium ceti</name>
    <dbReference type="NCBI Taxonomy" id="180163"/>
    <lineage>
        <taxon>Bacteria</taxon>
        <taxon>Fusobacteriati</taxon>
        <taxon>Fusobacteriota</taxon>
        <taxon>Fusobacteriia</taxon>
        <taxon>Fusobacteriales</taxon>
        <taxon>Fusobacteriaceae</taxon>
        <taxon>Cetobacterium</taxon>
    </lineage>
</organism>
<dbReference type="RefSeq" id="WP_078693025.1">
    <property type="nucleotide sequence ID" value="NZ_FUWX01000005.1"/>
</dbReference>
<keyword evidence="1" id="KW-1133">Transmembrane helix</keyword>
<keyword evidence="3" id="KW-1185">Reference proteome</keyword>
<evidence type="ECO:0000313" key="3">
    <source>
        <dbReference type="Proteomes" id="UP000191153"/>
    </source>
</evidence>
<dbReference type="Proteomes" id="UP000191153">
    <property type="component" value="Unassembled WGS sequence"/>
</dbReference>
<name>A0A1T4KLR2_9FUSO</name>
<accession>A0A1T4KLR2</accession>
<dbReference type="STRING" id="180163.SAMN02745174_00490"/>
<keyword evidence="1" id="KW-0472">Membrane</keyword>
<feature type="transmembrane region" description="Helical" evidence="1">
    <location>
        <begin position="63"/>
        <end position="85"/>
    </location>
</feature>
<evidence type="ECO:0000313" key="2">
    <source>
        <dbReference type="EMBL" id="SJZ43331.1"/>
    </source>
</evidence>
<sequence>MKKNGMVKSLDNNYATLSIFKESACSHCSKCSESNKIANEIRIKNENNLEIGDIVTFEMEDGLILRAALLVYILPIILFFLGYFVGDFFKFSEGIKIFMSFLFLVLSFLGLYFYDRKIVKNTLEKEIHIISIEKHK</sequence>
<gene>
    <name evidence="2" type="ORF">SAMN02745174_00490</name>
</gene>
<dbReference type="Pfam" id="PF04246">
    <property type="entry name" value="RseC_MucC"/>
    <property type="match status" value="1"/>
</dbReference>
<dbReference type="PIRSF" id="PIRSF004923">
    <property type="entry name" value="RseC"/>
    <property type="match status" value="1"/>
</dbReference>
<evidence type="ECO:0000256" key="1">
    <source>
        <dbReference type="SAM" id="Phobius"/>
    </source>
</evidence>
<dbReference type="OrthoDB" id="87938at2"/>
<dbReference type="PANTHER" id="PTHR35867">
    <property type="entry name" value="PROTEIN RSEC"/>
    <property type="match status" value="1"/>
</dbReference>
<dbReference type="InterPro" id="IPR026268">
    <property type="entry name" value="RseC"/>
</dbReference>
<dbReference type="AlphaFoldDB" id="A0A1T4KLR2"/>
<proteinExistence type="predicted"/>
<feature type="transmembrane region" description="Helical" evidence="1">
    <location>
        <begin position="97"/>
        <end position="114"/>
    </location>
</feature>
<protein>
    <submittedName>
        <fullName evidence="2">Positive regulator of sigma(E), RseC/MucC</fullName>
    </submittedName>
</protein>
<dbReference type="EMBL" id="FUWX01000005">
    <property type="protein sequence ID" value="SJZ43331.1"/>
    <property type="molecule type" value="Genomic_DNA"/>
</dbReference>